<name>A0A4U7AWZ6_9PEZI</name>
<dbReference type="CDD" id="cd09917">
    <property type="entry name" value="F-box_SF"/>
    <property type="match status" value="1"/>
</dbReference>
<evidence type="ECO:0000256" key="1">
    <source>
        <dbReference type="SAM" id="MobiDB-lite"/>
    </source>
</evidence>
<organism evidence="2 3">
    <name type="scientific">Elsinoe australis</name>
    <dbReference type="NCBI Taxonomy" id="40998"/>
    <lineage>
        <taxon>Eukaryota</taxon>
        <taxon>Fungi</taxon>
        <taxon>Dikarya</taxon>
        <taxon>Ascomycota</taxon>
        <taxon>Pezizomycotina</taxon>
        <taxon>Dothideomycetes</taxon>
        <taxon>Dothideomycetidae</taxon>
        <taxon>Myriangiales</taxon>
        <taxon>Elsinoaceae</taxon>
        <taxon>Elsinoe</taxon>
    </lineage>
</organism>
<sequence>MARRTISLHSAYANAPHGWTLSSAQERGDQVGTIQRRPATPSSRPTVKRTKTEEETSSPRDYLFLPDEILLQIIDHLRTDKWTDGYAKARKQCDLNAFSRVNRQWNSIATSFLYDSPYLEGPNYDLFTRTLCPSINLNIRKSPLSSFVKELDLSLLVHQGSKSTTARLLGRTKGSLTSFLAPQASFSLNCFPALSKCQHLEKLDLTLVSEASSLKTLFDTVSNLQALKELHLPRSSGFVATIDPATITWPVKLAILGLSGGLNTRFWCGTFHFPASLDEISITHCPKFDDFCLSAFLETLMHHDECHFFRMEFAHLPLLREDSLNLVLQALPSLHSLSVSVDYVTPEVLNPPGVKADGEAREYLNEGDEYYSGSEHDRREELDASSVVADRTIKARRRKKKKKCRSFLKLETLELTDSGERDNTEKIEALDVLMYADDFGMVPKLRDVIVARSLGWRNEDVSDDADALHDWLVDNGESMGITDHDLLGLKVVW</sequence>
<feature type="region of interest" description="Disordered" evidence="1">
    <location>
        <begin position="26"/>
        <end position="59"/>
    </location>
</feature>
<evidence type="ECO:0000313" key="2">
    <source>
        <dbReference type="EMBL" id="TKX20234.1"/>
    </source>
</evidence>
<proteinExistence type="predicted"/>
<dbReference type="Gene3D" id="3.80.10.10">
    <property type="entry name" value="Ribonuclease Inhibitor"/>
    <property type="match status" value="1"/>
</dbReference>
<accession>A0A4U7AWZ6</accession>
<dbReference type="EMBL" id="PTQR01000096">
    <property type="protein sequence ID" value="TKX20234.1"/>
    <property type="molecule type" value="Genomic_DNA"/>
</dbReference>
<gene>
    <name evidence="2" type="ORF">C1H76_7567</name>
</gene>
<dbReference type="Proteomes" id="UP000308133">
    <property type="component" value="Unassembled WGS sequence"/>
</dbReference>
<dbReference type="SUPFAM" id="SSF52047">
    <property type="entry name" value="RNI-like"/>
    <property type="match status" value="1"/>
</dbReference>
<dbReference type="AlphaFoldDB" id="A0A4U7AWZ6"/>
<evidence type="ECO:0000313" key="3">
    <source>
        <dbReference type="Proteomes" id="UP000308133"/>
    </source>
</evidence>
<protein>
    <submittedName>
        <fullName evidence="2">F-box-like domain-containing protein 4</fullName>
    </submittedName>
</protein>
<reference evidence="2 3" key="1">
    <citation type="submission" date="2018-02" db="EMBL/GenBank/DDBJ databases">
        <title>Draft genome sequences of Elsinoe sp., causing black scab on jojoba.</title>
        <authorList>
            <person name="Stodart B."/>
            <person name="Jeffress S."/>
            <person name="Ash G."/>
            <person name="Arun Chinnappa K."/>
        </authorList>
    </citation>
    <scope>NUCLEOTIDE SEQUENCE [LARGE SCALE GENOMIC DNA]</scope>
    <source>
        <strain evidence="2 3">Hillstone_2</strain>
    </source>
</reference>
<dbReference type="InterPro" id="IPR032675">
    <property type="entry name" value="LRR_dom_sf"/>
</dbReference>
<comment type="caution">
    <text evidence="2">The sequence shown here is derived from an EMBL/GenBank/DDBJ whole genome shotgun (WGS) entry which is preliminary data.</text>
</comment>